<sequence length="80" mass="8878">MADHRTTHISRTPGDASLTAENEINEDTPLLLATSRDVSDGDTDEDDKSLPMAQILFLCAARLIELIAFFSIFSYINKMC</sequence>
<evidence type="ECO:0000313" key="4">
    <source>
        <dbReference type="Proteomes" id="UP000283090"/>
    </source>
</evidence>
<dbReference type="GeneID" id="93588070"/>
<name>A0A436ZYY7_ARTFL</name>
<comment type="caution">
    <text evidence="3">The sequence shown here is derived from an EMBL/GenBank/DDBJ whole genome shotgun (WGS) entry which is preliminary data.</text>
</comment>
<proteinExistence type="predicted"/>
<dbReference type="Proteomes" id="UP000283090">
    <property type="component" value="Unassembled WGS sequence"/>
</dbReference>
<dbReference type="RefSeq" id="XP_067489536.1">
    <property type="nucleotide sequence ID" value="XM_067635067.1"/>
</dbReference>
<keyword evidence="2" id="KW-0472">Membrane</keyword>
<reference evidence="3 4" key="1">
    <citation type="submission" date="2019-01" db="EMBL/GenBank/DDBJ databases">
        <title>Intercellular communication is required for trap formation in the nematode-trapping fungus Duddingtonia flagrans.</title>
        <authorList>
            <person name="Youssar L."/>
            <person name="Wernet V."/>
            <person name="Hensel N."/>
            <person name="Hildebrandt H.-G."/>
            <person name="Fischer R."/>
        </authorList>
    </citation>
    <scope>NUCLEOTIDE SEQUENCE [LARGE SCALE GENOMIC DNA]</scope>
    <source>
        <strain evidence="3 4">CBS H-5679</strain>
    </source>
</reference>
<keyword evidence="2" id="KW-1133">Transmembrane helix</keyword>
<dbReference type="AlphaFoldDB" id="A0A436ZYY7"/>
<dbReference type="EMBL" id="SAEB01000007">
    <property type="protein sequence ID" value="RVD83992.1"/>
    <property type="molecule type" value="Genomic_DNA"/>
</dbReference>
<accession>A0A436ZYY7</accession>
<feature type="transmembrane region" description="Helical" evidence="2">
    <location>
        <begin position="55"/>
        <end position="76"/>
    </location>
</feature>
<keyword evidence="4" id="KW-1185">Reference proteome</keyword>
<evidence type="ECO:0000256" key="1">
    <source>
        <dbReference type="SAM" id="MobiDB-lite"/>
    </source>
</evidence>
<keyword evidence="2" id="KW-0812">Transmembrane</keyword>
<dbReference type="OrthoDB" id="419616at2759"/>
<gene>
    <name evidence="3" type="ORF">DFL_005759</name>
</gene>
<feature type="region of interest" description="Disordered" evidence="1">
    <location>
        <begin position="1"/>
        <end position="46"/>
    </location>
</feature>
<protein>
    <submittedName>
        <fullName evidence="3">Uncharacterized protein</fullName>
    </submittedName>
</protein>
<evidence type="ECO:0000256" key="2">
    <source>
        <dbReference type="SAM" id="Phobius"/>
    </source>
</evidence>
<organism evidence="3 4">
    <name type="scientific">Arthrobotrys flagrans</name>
    <name type="common">Nematode-trapping fungus</name>
    <name type="synonym">Trichothecium flagrans</name>
    <dbReference type="NCBI Taxonomy" id="97331"/>
    <lineage>
        <taxon>Eukaryota</taxon>
        <taxon>Fungi</taxon>
        <taxon>Dikarya</taxon>
        <taxon>Ascomycota</taxon>
        <taxon>Pezizomycotina</taxon>
        <taxon>Orbiliomycetes</taxon>
        <taxon>Orbiliales</taxon>
        <taxon>Orbiliaceae</taxon>
        <taxon>Arthrobotrys</taxon>
    </lineage>
</organism>
<evidence type="ECO:0000313" key="3">
    <source>
        <dbReference type="EMBL" id="RVD83992.1"/>
    </source>
</evidence>
<dbReference type="VEuPathDB" id="FungiDB:DFL_005759"/>